<evidence type="ECO:0000313" key="2">
    <source>
        <dbReference type="EMBL" id="KWA66070.1"/>
    </source>
</evidence>
<protein>
    <submittedName>
        <fullName evidence="2">Peptidase M15</fullName>
    </submittedName>
</protein>
<dbReference type="Gene3D" id="3.30.1380.10">
    <property type="match status" value="1"/>
</dbReference>
<dbReference type="EMBL" id="LPHB01000025">
    <property type="protein sequence ID" value="KWA66070.1"/>
    <property type="molecule type" value="Genomic_DNA"/>
</dbReference>
<dbReference type="Pfam" id="PF08291">
    <property type="entry name" value="Peptidase_M15_3"/>
    <property type="match status" value="1"/>
</dbReference>
<dbReference type="RefSeq" id="WP_060149776.1">
    <property type="nucleotide sequence ID" value="NZ_LPGD01000073.1"/>
</dbReference>
<reference evidence="2 3" key="1">
    <citation type="submission" date="2015-11" db="EMBL/GenBank/DDBJ databases">
        <title>Expanding the genomic diversity of Burkholderia species for the development of highly accurate diagnostics.</title>
        <authorList>
            <person name="Sahl J."/>
            <person name="Keim P."/>
            <person name="Wagner D."/>
        </authorList>
    </citation>
    <scope>NUCLEOTIDE SEQUENCE [LARGE SCALE GENOMIC DNA]</scope>
    <source>
        <strain evidence="2 3">MSMB1960WGS</strain>
    </source>
</reference>
<comment type="caution">
    <text evidence="2">The sequence shown here is derived from an EMBL/GenBank/DDBJ whole genome shotgun (WGS) entry which is preliminary data.</text>
</comment>
<dbReference type="SUPFAM" id="SSF55166">
    <property type="entry name" value="Hedgehog/DD-peptidase"/>
    <property type="match status" value="1"/>
</dbReference>
<dbReference type="InterPro" id="IPR013230">
    <property type="entry name" value="Peptidase_M15A_C"/>
</dbReference>
<proteinExistence type="predicted"/>
<evidence type="ECO:0000313" key="3">
    <source>
        <dbReference type="Proteomes" id="UP000068603"/>
    </source>
</evidence>
<organism evidence="2">
    <name type="scientific">Burkholderia stagnalis</name>
    <dbReference type="NCBI Taxonomy" id="1503054"/>
    <lineage>
        <taxon>Bacteria</taxon>
        <taxon>Pseudomonadati</taxon>
        <taxon>Pseudomonadota</taxon>
        <taxon>Betaproteobacteria</taxon>
        <taxon>Burkholderiales</taxon>
        <taxon>Burkholderiaceae</taxon>
        <taxon>Burkholderia</taxon>
        <taxon>Burkholderia cepacia complex</taxon>
    </lineage>
</organism>
<dbReference type="Proteomes" id="UP000068603">
    <property type="component" value="Unassembled WGS sequence"/>
</dbReference>
<dbReference type="InterPro" id="IPR009045">
    <property type="entry name" value="Zn_M74/Hedgehog-like"/>
</dbReference>
<accession>A0A106PD88</accession>
<name>A0A106PD88_9BURK</name>
<dbReference type="AlphaFoldDB" id="A0A106PD88"/>
<feature type="domain" description="Peptidase M15A C-terminal" evidence="1">
    <location>
        <begin position="6"/>
        <end position="119"/>
    </location>
</feature>
<evidence type="ECO:0000259" key="1">
    <source>
        <dbReference type="Pfam" id="PF08291"/>
    </source>
</evidence>
<sequence>MNLTDNFTLEELTKSDTAARLKIDNTPPAAIVANLRYTAHVLELVRAWLGNNAMRVTSGYRGTAVNRAVGGADNSDHAKGLAVDFGCPGYGPPLAVCRRLAASDLPFNQLIYEGTWTHIGIAPPGTRARREVLTAHFANGKATYTRGLPA</sequence>
<gene>
    <name evidence="2" type="ORF">WT44_07505</name>
</gene>